<evidence type="ECO:0000313" key="2">
    <source>
        <dbReference type="Proteomes" id="UP000789702"/>
    </source>
</evidence>
<accession>A0ACA9Q6W7</accession>
<proteinExistence type="predicted"/>
<comment type="caution">
    <text evidence="1">The sequence shown here is derived from an EMBL/GenBank/DDBJ whole genome shotgun (WGS) entry which is preliminary data.</text>
</comment>
<dbReference type="Proteomes" id="UP000789702">
    <property type="component" value="Unassembled WGS sequence"/>
</dbReference>
<name>A0ACA9Q6W7_9GLOM</name>
<organism evidence="1 2">
    <name type="scientific">Dentiscutata heterogama</name>
    <dbReference type="NCBI Taxonomy" id="1316150"/>
    <lineage>
        <taxon>Eukaryota</taxon>
        <taxon>Fungi</taxon>
        <taxon>Fungi incertae sedis</taxon>
        <taxon>Mucoromycota</taxon>
        <taxon>Glomeromycotina</taxon>
        <taxon>Glomeromycetes</taxon>
        <taxon>Diversisporales</taxon>
        <taxon>Gigasporaceae</taxon>
        <taxon>Dentiscutata</taxon>
    </lineage>
</organism>
<gene>
    <name evidence="1" type="ORF">DHETER_LOCUS13903</name>
</gene>
<keyword evidence="2" id="KW-1185">Reference proteome</keyword>
<protein>
    <submittedName>
        <fullName evidence="1">13185_t:CDS:1</fullName>
    </submittedName>
</protein>
<feature type="non-terminal residue" evidence="1">
    <location>
        <position position="1"/>
    </location>
</feature>
<dbReference type="EMBL" id="CAJVPU010040085">
    <property type="protein sequence ID" value="CAG8738524.1"/>
    <property type="molecule type" value="Genomic_DNA"/>
</dbReference>
<reference evidence="1" key="1">
    <citation type="submission" date="2021-06" db="EMBL/GenBank/DDBJ databases">
        <authorList>
            <person name="Kallberg Y."/>
            <person name="Tangrot J."/>
            <person name="Rosling A."/>
        </authorList>
    </citation>
    <scope>NUCLEOTIDE SEQUENCE</scope>
    <source>
        <strain evidence="1">IL203A</strain>
    </source>
</reference>
<sequence length="92" mass="10427">SVRIYYSKFDEDFSDSFNPISEPHNKWLEEINNNKLLIEKIVDISNPAFIGSNNSFIGNQSSVLDTATKRLSSGNLDYNPANIVARIFIEDN</sequence>
<evidence type="ECO:0000313" key="1">
    <source>
        <dbReference type="EMBL" id="CAG8738524.1"/>
    </source>
</evidence>